<dbReference type="Gene3D" id="3.40.50.2000">
    <property type="entry name" value="Glycogen Phosphorylase B"/>
    <property type="match status" value="2"/>
</dbReference>
<dbReference type="GO" id="GO:0016757">
    <property type="term" value="F:glycosyltransferase activity"/>
    <property type="evidence" value="ECO:0007669"/>
    <property type="project" value="InterPro"/>
</dbReference>
<sequence>MSPVEGVRMHEYGQEIEADRPEDHVLYDTENFIREAASIAIRAQQLKEQGWQPDLVYSHTGWGTGAFLHDIFPDARFIKYCEWFHNNSPASNEFLHRDPPFESRIMTSLMNMPVLADLVRADLMIAPTEWQRQQFPPHIRRGIEIAPDGIDTDLFKPAPDASFRLAGGRIFSVGDRVVTYVARGADPFRGFRQFIEALTILQARDPHVEAIVVGDKSVYYGRGVGTEDHFGEVMAASGIDAARTHFTGTLPYADYRRVLQVSAAHVYLTVPFVLSWSALEALSTGCAVVGSDTAPVREFVTHAENGLLADFFSPEKIADQIEAALAGGTKIEMIRRNARQTILDRWSAVGAIARHEALVSNLIVS</sequence>
<name>A0A936YSI5_9HYPH</name>
<dbReference type="RefSeq" id="WP_201663523.1">
    <property type="nucleotide sequence ID" value="NZ_JAEQNC010000017.1"/>
</dbReference>
<dbReference type="Proteomes" id="UP000633219">
    <property type="component" value="Unassembled WGS sequence"/>
</dbReference>
<dbReference type="AlphaFoldDB" id="A0A936YSI5"/>
<keyword evidence="1" id="KW-0808">Transferase</keyword>
<evidence type="ECO:0000256" key="1">
    <source>
        <dbReference type="ARBA" id="ARBA00022679"/>
    </source>
</evidence>
<dbReference type="Pfam" id="PF00534">
    <property type="entry name" value="Glycos_transf_1"/>
    <property type="match status" value="1"/>
</dbReference>
<dbReference type="PANTHER" id="PTHR46401">
    <property type="entry name" value="GLYCOSYLTRANSFERASE WBBK-RELATED"/>
    <property type="match status" value="1"/>
</dbReference>
<dbReference type="PANTHER" id="PTHR46401:SF2">
    <property type="entry name" value="GLYCOSYLTRANSFERASE WBBK-RELATED"/>
    <property type="match status" value="1"/>
</dbReference>
<dbReference type="GO" id="GO:0009103">
    <property type="term" value="P:lipopolysaccharide biosynthetic process"/>
    <property type="evidence" value="ECO:0007669"/>
    <property type="project" value="TreeGrafter"/>
</dbReference>
<reference evidence="4" key="1">
    <citation type="submission" date="2021-01" db="EMBL/GenBank/DDBJ databases">
        <title>Rhizobium sp. strain KVB221 16S ribosomal RNA gene Genome sequencing and assembly.</title>
        <authorList>
            <person name="Kang M."/>
        </authorList>
    </citation>
    <scope>NUCLEOTIDE SEQUENCE</scope>
    <source>
        <strain evidence="4">KVB221</strain>
    </source>
</reference>
<evidence type="ECO:0000313" key="4">
    <source>
        <dbReference type="EMBL" id="MBL0374973.1"/>
    </source>
</evidence>
<evidence type="ECO:0000259" key="3">
    <source>
        <dbReference type="Pfam" id="PF12000"/>
    </source>
</evidence>
<organism evidence="4 5">
    <name type="scientific">Rhizobium setariae</name>
    <dbReference type="NCBI Taxonomy" id="2801340"/>
    <lineage>
        <taxon>Bacteria</taxon>
        <taxon>Pseudomonadati</taxon>
        <taxon>Pseudomonadota</taxon>
        <taxon>Alphaproteobacteria</taxon>
        <taxon>Hyphomicrobiales</taxon>
        <taxon>Rhizobiaceae</taxon>
        <taxon>Rhizobium/Agrobacterium group</taxon>
        <taxon>Rhizobium</taxon>
    </lineage>
</organism>
<comment type="caution">
    <text evidence="4">The sequence shown here is derived from an EMBL/GenBank/DDBJ whole genome shotgun (WGS) entry which is preliminary data.</text>
</comment>
<dbReference type="InterPro" id="IPR001296">
    <property type="entry name" value="Glyco_trans_1"/>
</dbReference>
<dbReference type="SUPFAM" id="SSF53756">
    <property type="entry name" value="UDP-Glycosyltransferase/glycogen phosphorylase"/>
    <property type="match status" value="1"/>
</dbReference>
<keyword evidence="5" id="KW-1185">Reference proteome</keyword>
<evidence type="ECO:0000313" key="5">
    <source>
        <dbReference type="Proteomes" id="UP000633219"/>
    </source>
</evidence>
<evidence type="ECO:0000259" key="2">
    <source>
        <dbReference type="Pfam" id="PF00534"/>
    </source>
</evidence>
<dbReference type="EMBL" id="JAEQNC010000017">
    <property type="protein sequence ID" value="MBL0374973.1"/>
    <property type="molecule type" value="Genomic_DNA"/>
</dbReference>
<dbReference type="InterPro" id="IPR022623">
    <property type="entry name" value="Glyco_trans_4"/>
</dbReference>
<accession>A0A936YSI5</accession>
<feature type="domain" description="Glycosyl transferase family 1" evidence="2">
    <location>
        <begin position="174"/>
        <end position="340"/>
    </location>
</feature>
<feature type="domain" description="Glycosyl transferase family 4" evidence="3">
    <location>
        <begin position="4"/>
        <end position="154"/>
    </location>
</feature>
<gene>
    <name evidence="4" type="ORF">JJB09_23445</name>
</gene>
<dbReference type="Pfam" id="PF12000">
    <property type="entry name" value="Glyco_trans_4_3"/>
    <property type="match status" value="1"/>
</dbReference>
<protein>
    <submittedName>
        <fullName evidence="4">Glycosyltransferase</fullName>
    </submittedName>
</protein>
<proteinExistence type="predicted"/>